<evidence type="ECO:0000313" key="3">
    <source>
        <dbReference type="Proteomes" id="UP001153678"/>
    </source>
</evidence>
<gene>
    <name evidence="2" type="ORF">FWILDA_LOCUS11990</name>
</gene>
<proteinExistence type="predicted"/>
<organism evidence="2 3">
    <name type="scientific">Funneliformis geosporum</name>
    <dbReference type="NCBI Taxonomy" id="1117311"/>
    <lineage>
        <taxon>Eukaryota</taxon>
        <taxon>Fungi</taxon>
        <taxon>Fungi incertae sedis</taxon>
        <taxon>Mucoromycota</taxon>
        <taxon>Glomeromycotina</taxon>
        <taxon>Glomeromycetes</taxon>
        <taxon>Glomerales</taxon>
        <taxon>Glomeraceae</taxon>
        <taxon>Funneliformis</taxon>
    </lineage>
</organism>
<feature type="region of interest" description="Disordered" evidence="1">
    <location>
        <begin position="70"/>
        <end position="94"/>
    </location>
</feature>
<protein>
    <submittedName>
        <fullName evidence="2">19364_t:CDS:1</fullName>
    </submittedName>
</protein>
<dbReference type="EMBL" id="CAMKVN010003636">
    <property type="protein sequence ID" value="CAI2185265.1"/>
    <property type="molecule type" value="Genomic_DNA"/>
</dbReference>
<keyword evidence="3" id="KW-1185">Reference proteome</keyword>
<accession>A0A9W4WWZ0</accession>
<dbReference type="AlphaFoldDB" id="A0A9W4WWZ0"/>
<feature type="non-terminal residue" evidence="2">
    <location>
        <position position="94"/>
    </location>
</feature>
<sequence>MNMQNFSINIEAFDRITYVDPEKLKDLKFQYVKALDLFNIAYFNICNRYHEFPSLIIYKKRIFNKIDTNSHPINNSEDYNDSDNEITDDNKSNE</sequence>
<name>A0A9W4WWZ0_9GLOM</name>
<comment type="caution">
    <text evidence="2">The sequence shown here is derived from an EMBL/GenBank/DDBJ whole genome shotgun (WGS) entry which is preliminary data.</text>
</comment>
<feature type="compositionally biased region" description="Acidic residues" evidence="1">
    <location>
        <begin position="78"/>
        <end position="87"/>
    </location>
</feature>
<evidence type="ECO:0000313" key="2">
    <source>
        <dbReference type="EMBL" id="CAI2185265.1"/>
    </source>
</evidence>
<evidence type="ECO:0000256" key="1">
    <source>
        <dbReference type="SAM" id="MobiDB-lite"/>
    </source>
</evidence>
<reference evidence="2" key="1">
    <citation type="submission" date="2022-08" db="EMBL/GenBank/DDBJ databases">
        <authorList>
            <person name="Kallberg Y."/>
            <person name="Tangrot J."/>
            <person name="Rosling A."/>
        </authorList>
    </citation>
    <scope>NUCLEOTIDE SEQUENCE</scope>
    <source>
        <strain evidence="2">Wild A</strain>
    </source>
</reference>
<dbReference type="Proteomes" id="UP001153678">
    <property type="component" value="Unassembled WGS sequence"/>
</dbReference>